<evidence type="ECO:0000313" key="10">
    <source>
        <dbReference type="EMBL" id="VFK46824.1"/>
    </source>
</evidence>
<dbReference type="SUPFAM" id="SSF51735">
    <property type="entry name" value="NAD(P)-binding Rossmann-fold domains"/>
    <property type="match status" value="1"/>
</dbReference>
<evidence type="ECO:0000256" key="5">
    <source>
        <dbReference type="ARBA" id="ARBA00023027"/>
    </source>
</evidence>
<dbReference type="InterPro" id="IPR005888">
    <property type="entry name" value="dTDP_Gluc_deHydtase"/>
</dbReference>
<comment type="catalytic activity">
    <reaction evidence="1 7">
        <text>dTDP-alpha-D-glucose = dTDP-4-dehydro-6-deoxy-alpha-D-glucose + H2O</text>
        <dbReference type="Rhea" id="RHEA:17221"/>
        <dbReference type="ChEBI" id="CHEBI:15377"/>
        <dbReference type="ChEBI" id="CHEBI:57477"/>
        <dbReference type="ChEBI" id="CHEBI:57649"/>
        <dbReference type="EC" id="4.2.1.46"/>
    </reaction>
</comment>
<evidence type="ECO:0000259" key="8">
    <source>
        <dbReference type="Pfam" id="PF16363"/>
    </source>
</evidence>
<dbReference type="CDD" id="cd05246">
    <property type="entry name" value="dTDP_GD_SDR_e"/>
    <property type="match status" value="1"/>
</dbReference>
<dbReference type="EMBL" id="CAADFW010000007">
    <property type="protein sequence ID" value="VFK55591.1"/>
    <property type="molecule type" value="Genomic_DNA"/>
</dbReference>
<dbReference type="EMBL" id="CAADFS010000036">
    <property type="protein sequence ID" value="VFK46824.1"/>
    <property type="molecule type" value="Genomic_DNA"/>
</dbReference>
<evidence type="ECO:0000256" key="1">
    <source>
        <dbReference type="ARBA" id="ARBA00001539"/>
    </source>
</evidence>
<proteinExistence type="inferred from homology"/>
<dbReference type="InterPro" id="IPR036291">
    <property type="entry name" value="NAD(P)-bd_dom_sf"/>
</dbReference>
<keyword evidence="6 7" id="KW-0456">Lyase</keyword>
<dbReference type="GO" id="GO:0008460">
    <property type="term" value="F:dTDP-glucose 4,6-dehydratase activity"/>
    <property type="evidence" value="ECO:0007669"/>
    <property type="project" value="UniProtKB-EC"/>
</dbReference>
<dbReference type="InterPro" id="IPR016040">
    <property type="entry name" value="NAD(P)-bd_dom"/>
</dbReference>
<dbReference type="Gene3D" id="3.90.25.10">
    <property type="entry name" value="UDP-galactose 4-epimerase, domain 1"/>
    <property type="match status" value="1"/>
</dbReference>
<protein>
    <recommendedName>
        <fullName evidence="4 7">dTDP-glucose 4,6-dehydratase</fullName>
        <ecNumber evidence="4 7">4.2.1.46</ecNumber>
    </recommendedName>
</protein>
<sequence>MKEPRHQPIRLLVTGGAGFIGANFAHYWLANHPEGRLVVLDALTYAGNSANLGPVACESGYRFVHGDIRDDALVRTILREEAIDTIVHFAAESHVDRSIQGPDAFIETNIAGTHALLKAARSLWLNDNSPVRRHRFHHIGTDEVYGSLSEGEPPFTESSGYAPNSPYAASKASSDHLARAYRHTYGLNVTISNCSNNYGPYQLPEKFIPLAIIRILCGKPIPVYGDGSNIRDWLYVVDHCRAIERVIRYGEAGTYNIGGNNEWRNIDIARLLCRLLDDAFARDPMLSVRFPDAPPASGGKSGDLITFVEDRPGHDWRYAIDAAKAERELGFIPVESFEAGIRKTVDWYLAHERWWREFFVHQLS</sequence>
<feature type="domain" description="NAD(P)-binding" evidence="8">
    <location>
        <begin position="12"/>
        <end position="344"/>
    </location>
</feature>
<evidence type="ECO:0000256" key="3">
    <source>
        <dbReference type="ARBA" id="ARBA00008178"/>
    </source>
</evidence>
<comment type="similarity">
    <text evidence="3 7">Belongs to the NAD(P)-dependent epimerase/dehydratase family. dTDP-glucose dehydratase subfamily.</text>
</comment>
<evidence type="ECO:0000256" key="4">
    <source>
        <dbReference type="ARBA" id="ARBA00011990"/>
    </source>
</evidence>
<reference evidence="9" key="1">
    <citation type="submission" date="2019-02" db="EMBL/GenBank/DDBJ databases">
        <authorList>
            <person name="Gruber-Vodicka R. H."/>
            <person name="Seah K. B. B."/>
        </authorList>
    </citation>
    <scope>NUCLEOTIDE SEQUENCE</scope>
    <source>
        <strain evidence="10">BECK_BZ123</strain>
        <strain evidence="9">BECK_BZ125</strain>
        <strain evidence="11">BECK_BZ126</strain>
    </source>
</reference>
<dbReference type="AlphaFoldDB" id="A0A450YHS9"/>
<dbReference type="GO" id="GO:0009225">
    <property type="term" value="P:nucleotide-sugar metabolic process"/>
    <property type="evidence" value="ECO:0007669"/>
    <property type="project" value="InterPro"/>
</dbReference>
<dbReference type="Gene3D" id="3.40.50.720">
    <property type="entry name" value="NAD(P)-binding Rossmann-like Domain"/>
    <property type="match status" value="1"/>
</dbReference>
<name>A0A450YHS9_9GAMM</name>
<dbReference type="Pfam" id="PF16363">
    <property type="entry name" value="GDP_Man_Dehyd"/>
    <property type="match status" value="1"/>
</dbReference>
<evidence type="ECO:0000256" key="6">
    <source>
        <dbReference type="ARBA" id="ARBA00023239"/>
    </source>
</evidence>
<keyword evidence="5" id="KW-0520">NAD</keyword>
<comment type="cofactor">
    <cofactor evidence="2 7">
        <name>NAD(+)</name>
        <dbReference type="ChEBI" id="CHEBI:57540"/>
    </cofactor>
</comment>
<dbReference type="EMBL" id="CAADFT010000009">
    <property type="protein sequence ID" value="VFK41025.1"/>
    <property type="molecule type" value="Genomic_DNA"/>
</dbReference>
<dbReference type="NCBIfam" id="TIGR01181">
    <property type="entry name" value="dTDP_gluc_dehyt"/>
    <property type="match status" value="1"/>
</dbReference>
<gene>
    <name evidence="10" type="ORF">BECKTC1821D_GA0114238_103618</name>
    <name evidence="9" type="ORF">BECKTC1821E_GA0114239_100931</name>
    <name evidence="11" type="ORF">BECKTC1821F_GA0114240_100744</name>
</gene>
<evidence type="ECO:0000313" key="11">
    <source>
        <dbReference type="EMBL" id="VFK55591.1"/>
    </source>
</evidence>
<dbReference type="EC" id="4.2.1.46" evidence="4 7"/>
<evidence type="ECO:0000256" key="7">
    <source>
        <dbReference type="RuleBase" id="RU004473"/>
    </source>
</evidence>
<accession>A0A450YHS9</accession>
<organism evidence="9">
    <name type="scientific">Candidatus Kentrum sp. TC</name>
    <dbReference type="NCBI Taxonomy" id="2126339"/>
    <lineage>
        <taxon>Bacteria</taxon>
        <taxon>Pseudomonadati</taxon>
        <taxon>Pseudomonadota</taxon>
        <taxon>Gammaproteobacteria</taxon>
        <taxon>Candidatus Kentrum</taxon>
    </lineage>
</organism>
<dbReference type="PANTHER" id="PTHR43000">
    <property type="entry name" value="DTDP-D-GLUCOSE 4,6-DEHYDRATASE-RELATED"/>
    <property type="match status" value="1"/>
</dbReference>
<evidence type="ECO:0000313" key="9">
    <source>
        <dbReference type="EMBL" id="VFK41025.1"/>
    </source>
</evidence>
<evidence type="ECO:0000256" key="2">
    <source>
        <dbReference type="ARBA" id="ARBA00001911"/>
    </source>
</evidence>